<evidence type="ECO:0000313" key="2">
    <source>
        <dbReference type="Proteomes" id="UP000250140"/>
    </source>
</evidence>
<dbReference type="Proteomes" id="UP000250140">
    <property type="component" value="Unassembled WGS sequence"/>
</dbReference>
<keyword evidence="2" id="KW-1185">Reference proteome</keyword>
<keyword evidence="1" id="KW-0808">Transferase</keyword>
<dbReference type="InterPro" id="IPR029063">
    <property type="entry name" value="SAM-dependent_MTases_sf"/>
</dbReference>
<dbReference type="GO" id="GO:0032259">
    <property type="term" value="P:methylation"/>
    <property type="evidence" value="ECO:0007669"/>
    <property type="project" value="UniProtKB-KW"/>
</dbReference>
<protein>
    <submittedName>
        <fullName evidence="1">S-adenosyl-L-methionine-dependent methyltransferase</fullName>
    </submittedName>
</protein>
<dbReference type="PANTHER" id="PTHR43591">
    <property type="entry name" value="METHYLTRANSFERASE"/>
    <property type="match status" value="1"/>
</dbReference>
<dbReference type="OrthoDB" id="506498at2759"/>
<proteinExistence type="predicted"/>
<reference evidence="1 2" key="1">
    <citation type="journal article" date="2016" name="Nat. Commun.">
        <title>Ectomycorrhizal ecology is imprinted in the genome of the dominant symbiotic fungus Cenococcum geophilum.</title>
        <authorList>
            <consortium name="DOE Joint Genome Institute"/>
            <person name="Peter M."/>
            <person name="Kohler A."/>
            <person name="Ohm R.A."/>
            <person name="Kuo A."/>
            <person name="Krutzmann J."/>
            <person name="Morin E."/>
            <person name="Arend M."/>
            <person name="Barry K.W."/>
            <person name="Binder M."/>
            <person name="Choi C."/>
            <person name="Clum A."/>
            <person name="Copeland A."/>
            <person name="Grisel N."/>
            <person name="Haridas S."/>
            <person name="Kipfer T."/>
            <person name="LaButti K."/>
            <person name="Lindquist E."/>
            <person name="Lipzen A."/>
            <person name="Maire R."/>
            <person name="Meier B."/>
            <person name="Mihaltcheva S."/>
            <person name="Molinier V."/>
            <person name="Murat C."/>
            <person name="Poggeler S."/>
            <person name="Quandt C.A."/>
            <person name="Sperisen C."/>
            <person name="Tritt A."/>
            <person name="Tisserant E."/>
            <person name="Crous P.W."/>
            <person name="Henrissat B."/>
            <person name="Nehls U."/>
            <person name="Egli S."/>
            <person name="Spatafora J.W."/>
            <person name="Grigoriev I.V."/>
            <person name="Martin F.M."/>
        </authorList>
    </citation>
    <scope>NUCLEOTIDE SEQUENCE [LARGE SCALE GENOMIC DNA]</scope>
    <source>
        <strain evidence="1 2">CBS 207.34</strain>
    </source>
</reference>
<dbReference type="SUPFAM" id="SSF53335">
    <property type="entry name" value="S-adenosyl-L-methionine-dependent methyltransferases"/>
    <property type="match status" value="1"/>
</dbReference>
<name>A0A8E2JV92_9PEZI</name>
<dbReference type="CDD" id="cd02440">
    <property type="entry name" value="AdoMet_MTases"/>
    <property type="match status" value="1"/>
</dbReference>
<dbReference type="AlphaFoldDB" id="A0A8E2JV92"/>
<accession>A0A8E2JV92</accession>
<dbReference type="PANTHER" id="PTHR43591:SF24">
    <property type="entry name" value="2-METHOXY-6-POLYPRENYL-1,4-BENZOQUINOL METHYLASE, MITOCHONDRIAL"/>
    <property type="match status" value="1"/>
</dbReference>
<organism evidence="1 2">
    <name type="scientific">Glonium stellatum</name>
    <dbReference type="NCBI Taxonomy" id="574774"/>
    <lineage>
        <taxon>Eukaryota</taxon>
        <taxon>Fungi</taxon>
        <taxon>Dikarya</taxon>
        <taxon>Ascomycota</taxon>
        <taxon>Pezizomycotina</taxon>
        <taxon>Dothideomycetes</taxon>
        <taxon>Pleosporomycetidae</taxon>
        <taxon>Gloniales</taxon>
        <taxon>Gloniaceae</taxon>
        <taxon>Glonium</taxon>
    </lineage>
</organism>
<evidence type="ECO:0000313" key="1">
    <source>
        <dbReference type="EMBL" id="OCL10457.1"/>
    </source>
</evidence>
<dbReference type="Pfam" id="PF13489">
    <property type="entry name" value="Methyltransf_23"/>
    <property type="match status" value="1"/>
</dbReference>
<keyword evidence="1" id="KW-0489">Methyltransferase</keyword>
<sequence length="297" mass="34694">MSGFNQDAYKLTVNLHERDFQRYSVTHRVYCVPVDEEEEDRLEAQHDVIQRLFAARSRDLLFFPPLDYPMRILDCGYGRGQWAVAMAETYTDSRVTAIDIYPAELPDQPDNLDCEVWNLNEPLIPTYPANTYDLIHSRFLAPGIKRTRWPDYVKDLKRLLRPNGWVQMVEYYYNFQSDSGLLTDGSAIRRWYEYYRSAMEVERNPRVGSSLQGLMRSANLVDVQGLQYSLPIGPWSNDPTLRKIGEDNLANISELLDSHAIWPFTQRLGWTKEQVEAFTDEARAEVADMRFRLYMPV</sequence>
<dbReference type="EMBL" id="KV749237">
    <property type="protein sequence ID" value="OCL10457.1"/>
    <property type="molecule type" value="Genomic_DNA"/>
</dbReference>
<dbReference type="Gene3D" id="3.40.50.150">
    <property type="entry name" value="Vaccinia Virus protein VP39"/>
    <property type="match status" value="1"/>
</dbReference>
<dbReference type="GO" id="GO:0008168">
    <property type="term" value="F:methyltransferase activity"/>
    <property type="evidence" value="ECO:0007669"/>
    <property type="project" value="UniProtKB-KW"/>
</dbReference>
<gene>
    <name evidence="1" type="ORF">AOQ84DRAFT_289246</name>
</gene>